<evidence type="ECO:0000313" key="8">
    <source>
        <dbReference type="Proteomes" id="UP001151760"/>
    </source>
</evidence>
<sequence>MTRFRRILSGLHSLTVPAASPPQPTPDYDPVYFNSEFILFIGLVIIVVFLLCLIGLNAASRCTWIRCFSQTEVVAASASNRFDHFSLPAAKLLRNIPKVTYSAETMAEKFSDDCAICLSEFVAGDEVRLLPPCGHCFHVECVDRWIGLHFTCPSCRQMLLKTMIRCNIFDDEVAVA</sequence>
<dbReference type="Proteomes" id="UP001151760">
    <property type="component" value="Unassembled WGS sequence"/>
</dbReference>
<keyword evidence="1" id="KW-0479">Metal-binding</keyword>
<evidence type="ECO:0000256" key="4">
    <source>
        <dbReference type="PROSITE-ProRule" id="PRU00175"/>
    </source>
</evidence>
<gene>
    <name evidence="7" type="ORF">Tco_0955287</name>
</gene>
<dbReference type="PANTHER" id="PTHR45798:SF102">
    <property type="entry name" value="TRANSCRIPTION FACTOR C2H2 FAMILY"/>
    <property type="match status" value="1"/>
</dbReference>
<evidence type="ECO:0000256" key="1">
    <source>
        <dbReference type="ARBA" id="ARBA00022723"/>
    </source>
</evidence>
<dbReference type="PANTHER" id="PTHR45798">
    <property type="entry name" value="RING-H2 FINGER PROTEIN ATL61-RELATED-RELATED"/>
    <property type="match status" value="1"/>
</dbReference>
<keyword evidence="3" id="KW-0862">Zinc</keyword>
<reference evidence="7" key="2">
    <citation type="submission" date="2022-01" db="EMBL/GenBank/DDBJ databases">
        <authorList>
            <person name="Yamashiro T."/>
            <person name="Shiraishi A."/>
            <person name="Satake H."/>
            <person name="Nakayama K."/>
        </authorList>
    </citation>
    <scope>NUCLEOTIDE SEQUENCE</scope>
</reference>
<dbReference type="Pfam" id="PF13639">
    <property type="entry name" value="zf-RING_2"/>
    <property type="match status" value="1"/>
</dbReference>
<keyword evidence="8" id="KW-1185">Reference proteome</keyword>
<reference evidence="7" key="1">
    <citation type="journal article" date="2022" name="Int. J. Mol. Sci.">
        <title>Draft Genome of Tanacetum Coccineum: Genomic Comparison of Closely Related Tanacetum-Family Plants.</title>
        <authorList>
            <person name="Yamashiro T."/>
            <person name="Shiraishi A."/>
            <person name="Nakayama K."/>
            <person name="Satake H."/>
        </authorList>
    </citation>
    <scope>NUCLEOTIDE SEQUENCE</scope>
</reference>
<protein>
    <submittedName>
        <fullName evidence="7">RING-H2 finger protein ATL8-like protein</fullName>
    </submittedName>
</protein>
<dbReference type="PROSITE" id="PS50089">
    <property type="entry name" value="ZF_RING_2"/>
    <property type="match status" value="1"/>
</dbReference>
<evidence type="ECO:0000259" key="6">
    <source>
        <dbReference type="PROSITE" id="PS50089"/>
    </source>
</evidence>
<comment type="caution">
    <text evidence="7">The sequence shown here is derived from an EMBL/GenBank/DDBJ whole genome shotgun (WGS) entry which is preliminary data.</text>
</comment>
<keyword evidence="5" id="KW-0472">Membrane</keyword>
<dbReference type="InterPro" id="IPR052788">
    <property type="entry name" value="RING-type_E3_ligase_ATL"/>
</dbReference>
<evidence type="ECO:0000256" key="2">
    <source>
        <dbReference type="ARBA" id="ARBA00022771"/>
    </source>
</evidence>
<dbReference type="SUPFAM" id="SSF57850">
    <property type="entry name" value="RING/U-box"/>
    <property type="match status" value="1"/>
</dbReference>
<keyword evidence="2 4" id="KW-0863">Zinc-finger</keyword>
<dbReference type="InterPro" id="IPR013083">
    <property type="entry name" value="Znf_RING/FYVE/PHD"/>
</dbReference>
<keyword evidence="5" id="KW-0812">Transmembrane</keyword>
<dbReference type="InterPro" id="IPR001841">
    <property type="entry name" value="Znf_RING"/>
</dbReference>
<keyword evidence="5" id="KW-1133">Transmembrane helix</keyword>
<name>A0ABQ5E6V8_9ASTR</name>
<accession>A0ABQ5E6V8</accession>
<dbReference type="Gene3D" id="3.30.40.10">
    <property type="entry name" value="Zinc/RING finger domain, C3HC4 (zinc finger)"/>
    <property type="match status" value="1"/>
</dbReference>
<feature type="transmembrane region" description="Helical" evidence="5">
    <location>
        <begin position="37"/>
        <end position="56"/>
    </location>
</feature>
<dbReference type="CDD" id="cd16461">
    <property type="entry name" value="RING-H2_EL5-like"/>
    <property type="match status" value="1"/>
</dbReference>
<feature type="domain" description="RING-type" evidence="6">
    <location>
        <begin position="114"/>
        <end position="156"/>
    </location>
</feature>
<proteinExistence type="predicted"/>
<dbReference type="EMBL" id="BQNB010015997">
    <property type="protein sequence ID" value="GJT46572.1"/>
    <property type="molecule type" value="Genomic_DNA"/>
</dbReference>
<dbReference type="SMART" id="SM00184">
    <property type="entry name" value="RING"/>
    <property type="match status" value="1"/>
</dbReference>
<evidence type="ECO:0000313" key="7">
    <source>
        <dbReference type="EMBL" id="GJT46572.1"/>
    </source>
</evidence>
<organism evidence="7 8">
    <name type="scientific">Tanacetum coccineum</name>
    <dbReference type="NCBI Taxonomy" id="301880"/>
    <lineage>
        <taxon>Eukaryota</taxon>
        <taxon>Viridiplantae</taxon>
        <taxon>Streptophyta</taxon>
        <taxon>Embryophyta</taxon>
        <taxon>Tracheophyta</taxon>
        <taxon>Spermatophyta</taxon>
        <taxon>Magnoliopsida</taxon>
        <taxon>eudicotyledons</taxon>
        <taxon>Gunneridae</taxon>
        <taxon>Pentapetalae</taxon>
        <taxon>asterids</taxon>
        <taxon>campanulids</taxon>
        <taxon>Asterales</taxon>
        <taxon>Asteraceae</taxon>
        <taxon>Asteroideae</taxon>
        <taxon>Anthemideae</taxon>
        <taxon>Anthemidinae</taxon>
        <taxon>Tanacetum</taxon>
    </lineage>
</organism>
<evidence type="ECO:0000256" key="5">
    <source>
        <dbReference type="SAM" id="Phobius"/>
    </source>
</evidence>
<evidence type="ECO:0000256" key="3">
    <source>
        <dbReference type="ARBA" id="ARBA00022833"/>
    </source>
</evidence>